<dbReference type="HOGENOM" id="CLU_3089344_0_0_1"/>
<evidence type="ECO:0000313" key="2">
    <source>
        <dbReference type="Proteomes" id="UP000000305"/>
    </source>
</evidence>
<accession>E9HV01</accession>
<gene>
    <name evidence="1" type="ORF">DAPPUDRAFT_304973</name>
</gene>
<dbReference type="AlphaFoldDB" id="E9HV01"/>
<dbReference type="Proteomes" id="UP000000305">
    <property type="component" value="Unassembled WGS sequence"/>
</dbReference>
<keyword evidence="2" id="KW-1185">Reference proteome</keyword>
<dbReference type="KEGG" id="dpx:DAPPUDRAFT_304973"/>
<evidence type="ECO:0000313" key="1">
    <source>
        <dbReference type="EMBL" id="EFX64426.1"/>
    </source>
</evidence>
<name>E9HV01_DAPPU</name>
<protein>
    <submittedName>
        <fullName evidence="1">Uncharacterized protein</fullName>
    </submittedName>
</protein>
<organism evidence="1 2">
    <name type="scientific">Daphnia pulex</name>
    <name type="common">Water flea</name>
    <dbReference type="NCBI Taxonomy" id="6669"/>
    <lineage>
        <taxon>Eukaryota</taxon>
        <taxon>Metazoa</taxon>
        <taxon>Ecdysozoa</taxon>
        <taxon>Arthropoda</taxon>
        <taxon>Crustacea</taxon>
        <taxon>Branchiopoda</taxon>
        <taxon>Diplostraca</taxon>
        <taxon>Cladocera</taxon>
        <taxon>Anomopoda</taxon>
        <taxon>Daphniidae</taxon>
        <taxon>Daphnia</taxon>
    </lineage>
</organism>
<sequence>MAMSKAIRLIVNDLPGSCPFSTISLPSKPFIISFAFSKAKCLAFSSPIPLTC</sequence>
<dbReference type="EMBL" id="GL732831">
    <property type="protein sequence ID" value="EFX64426.1"/>
    <property type="molecule type" value="Genomic_DNA"/>
</dbReference>
<proteinExistence type="predicted"/>
<reference evidence="1 2" key="1">
    <citation type="journal article" date="2011" name="Science">
        <title>The ecoresponsive genome of Daphnia pulex.</title>
        <authorList>
            <person name="Colbourne J.K."/>
            <person name="Pfrender M.E."/>
            <person name="Gilbert D."/>
            <person name="Thomas W.K."/>
            <person name="Tucker A."/>
            <person name="Oakley T.H."/>
            <person name="Tokishita S."/>
            <person name="Aerts A."/>
            <person name="Arnold G.J."/>
            <person name="Basu M.K."/>
            <person name="Bauer D.J."/>
            <person name="Caceres C.E."/>
            <person name="Carmel L."/>
            <person name="Casola C."/>
            <person name="Choi J.H."/>
            <person name="Detter J.C."/>
            <person name="Dong Q."/>
            <person name="Dusheyko S."/>
            <person name="Eads B.D."/>
            <person name="Frohlich T."/>
            <person name="Geiler-Samerotte K.A."/>
            <person name="Gerlach D."/>
            <person name="Hatcher P."/>
            <person name="Jogdeo S."/>
            <person name="Krijgsveld J."/>
            <person name="Kriventseva E.V."/>
            <person name="Kultz D."/>
            <person name="Laforsch C."/>
            <person name="Lindquist E."/>
            <person name="Lopez J."/>
            <person name="Manak J.R."/>
            <person name="Muller J."/>
            <person name="Pangilinan J."/>
            <person name="Patwardhan R.P."/>
            <person name="Pitluck S."/>
            <person name="Pritham E.J."/>
            <person name="Rechtsteiner A."/>
            <person name="Rho M."/>
            <person name="Rogozin I.B."/>
            <person name="Sakarya O."/>
            <person name="Salamov A."/>
            <person name="Schaack S."/>
            <person name="Shapiro H."/>
            <person name="Shiga Y."/>
            <person name="Skalitzky C."/>
            <person name="Smith Z."/>
            <person name="Souvorov A."/>
            <person name="Sung W."/>
            <person name="Tang Z."/>
            <person name="Tsuchiya D."/>
            <person name="Tu H."/>
            <person name="Vos H."/>
            <person name="Wang M."/>
            <person name="Wolf Y.I."/>
            <person name="Yamagata H."/>
            <person name="Yamada T."/>
            <person name="Ye Y."/>
            <person name="Shaw J.R."/>
            <person name="Andrews J."/>
            <person name="Crease T.J."/>
            <person name="Tang H."/>
            <person name="Lucas S.M."/>
            <person name="Robertson H.M."/>
            <person name="Bork P."/>
            <person name="Koonin E.V."/>
            <person name="Zdobnov E.M."/>
            <person name="Grigoriev I.V."/>
            <person name="Lynch M."/>
            <person name="Boore J.L."/>
        </authorList>
    </citation>
    <scope>NUCLEOTIDE SEQUENCE [LARGE SCALE GENOMIC DNA]</scope>
</reference>
<dbReference type="InParanoid" id="E9HV01"/>